<name>A0ABY6B1S7_9BURK</name>
<gene>
    <name evidence="1" type="ORF">N4261_02715</name>
</gene>
<reference evidence="1" key="1">
    <citation type="submission" date="2022-10" db="EMBL/GenBank/DDBJ databases">
        <title>Characterization and whole genome sequencing of a new Roseateles species, isolated from fresh water.</title>
        <authorList>
            <person name="Guliayeva D.Y."/>
            <person name="Akhremchuk A.E."/>
            <person name="Sikolenko M.A."/>
            <person name="Valentovich L.N."/>
            <person name="Sidarenka A.V."/>
        </authorList>
    </citation>
    <scope>NUCLEOTIDE SEQUENCE</scope>
    <source>
        <strain evidence="1">BIM B-1768</strain>
    </source>
</reference>
<evidence type="ECO:0000313" key="1">
    <source>
        <dbReference type="EMBL" id="UXH78872.1"/>
    </source>
</evidence>
<proteinExistence type="predicted"/>
<dbReference type="EMBL" id="CP104562">
    <property type="protein sequence ID" value="UXH78872.1"/>
    <property type="molecule type" value="Genomic_DNA"/>
</dbReference>
<accession>A0ABY6B1S7</accession>
<organism evidence="1 2">
    <name type="scientific">Roseateles amylovorans</name>
    <dbReference type="NCBI Taxonomy" id="2978473"/>
    <lineage>
        <taxon>Bacteria</taxon>
        <taxon>Pseudomonadati</taxon>
        <taxon>Pseudomonadota</taxon>
        <taxon>Betaproteobacteria</taxon>
        <taxon>Burkholderiales</taxon>
        <taxon>Sphaerotilaceae</taxon>
        <taxon>Roseateles</taxon>
    </lineage>
</organism>
<evidence type="ECO:0000313" key="2">
    <source>
        <dbReference type="Proteomes" id="UP001064933"/>
    </source>
</evidence>
<protein>
    <submittedName>
        <fullName evidence="1">Uncharacterized protein</fullName>
    </submittedName>
</protein>
<keyword evidence="2" id="KW-1185">Reference proteome</keyword>
<dbReference type="Proteomes" id="UP001064933">
    <property type="component" value="Chromosome"/>
</dbReference>
<dbReference type="RefSeq" id="WP_261758703.1">
    <property type="nucleotide sequence ID" value="NZ_CP104562.2"/>
</dbReference>
<sequence>MWILRQLFAPEWEEFQAAMEIAGNGYGCWSIDWEMSYGVAVQVAHNYRSHALLFFLGIHPKESGSSYYHFGAGGLTVFSEVDRRSATIHSCGVPLDGRLTSVGLEICDAIHTLGPRLDGQPEVGLRVDLHARDRIKRFAPINGSAAGRR</sequence>